<keyword evidence="4" id="KW-1185">Reference proteome</keyword>
<evidence type="ECO:0000313" key="3">
    <source>
        <dbReference type="EMBL" id="GAD89603.1"/>
    </source>
</evidence>
<dbReference type="AlphaFoldDB" id="V5FDD3"/>
<evidence type="ECO:0000313" key="4">
    <source>
        <dbReference type="Proteomes" id="UP000017800"/>
    </source>
</evidence>
<dbReference type="RefSeq" id="WP_023403967.1">
    <property type="nucleotide sequence ID" value="NZ_BAUJ01000023.1"/>
</dbReference>
<keyword evidence="1" id="KW-0472">Membrane</keyword>
<gene>
    <name evidence="3" type="ORF">VHA01S_023_00170</name>
</gene>
<dbReference type="InterPro" id="IPR028087">
    <property type="entry name" value="Tad_N"/>
</dbReference>
<dbReference type="SMART" id="SM00327">
    <property type="entry name" value="VWA"/>
    <property type="match status" value="1"/>
</dbReference>
<evidence type="ECO:0000259" key="2">
    <source>
        <dbReference type="PROSITE" id="PS50234"/>
    </source>
</evidence>
<keyword evidence="1" id="KW-0812">Transmembrane</keyword>
<dbReference type="Pfam" id="PF00092">
    <property type="entry name" value="VWA"/>
    <property type="match status" value="1"/>
</dbReference>
<evidence type="ECO:0000256" key="1">
    <source>
        <dbReference type="SAM" id="Phobius"/>
    </source>
</evidence>
<reference evidence="3 4" key="1">
    <citation type="submission" date="2013-11" db="EMBL/GenBank/DDBJ databases">
        <title>Whole genome shotgun sequence of Vibrio halioticoli NBRC 102217.</title>
        <authorList>
            <person name="Isaki S."/>
            <person name="Kimura A."/>
            <person name="Ohji S."/>
            <person name="Hosoyama A."/>
            <person name="Fujita N."/>
            <person name="Hashimoto M."/>
            <person name="Hosoyama Y."/>
            <person name="Yamazoe A."/>
        </authorList>
    </citation>
    <scope>NUCLEOTIDE SEQUENCE [LARGE SCALE GENOMIC DNA]</scope>
    <source>
        <strain evidence="3 4">NBRC 102217</strain>
    </source>
</reference>
<organism evidence="3 4">
    <name type="scientific">Vibrio halioticoli NBRC 102217</name>
    <dbReference type="NCBI Taxonomy" id="1219072"/>
    <lineage>
        <taxon>Bacteria</taxon>
        <taxon>Pseudomonadati</taxon>
        <taxon>Pseudomonadota</taxon>
        <taxon>Gammaproteobacteria</taxon>
        <taxon>Vibrionales</taxon>
        <taxon>Vibrionaceae</taxon>
        <taxon>Vibrio</taxon>
    </lineage>
</organism>
<keyword evidence="1" id="KW-1133">Transmembrane helix</keyword>
<feature type="domain" description="VWFA" evidence="2">
    <location>
        <begin position="142"/>
        <end position="255"/>
    </location>
</feature>
<name>V5FDD3_9VIBR</name>
<dbReference type="EMBL" id="BAUJ01000023">
    <property type="protein sequence ID" value="GAD89603.1"/>
    <property type="molecule type" value="Genomic_DNA"/>
</dbReference>
<dbReference type="Pfam" id="PF13400">
    <property type="entry name" value="Tad"/>
    <property type="match status" value="1"/>
</dbReference>
<sequence length="470" mass="51756">MHKRWIKTLTHQKGAISLFMVISLPFMIILAAFTIDTGRAYIAKTKLFAAVDAAGIAAARVSSLGEAAAKNAAQRYFQVNFPSDYLDTSAFIKTWSFSVDEWGKVTVDLTGQANMPTILAKLVGIDTWTLTAESQTTRRTVDISLVVDNSSSLSGVFDTVKTRSKEFLSHFNPTYDRVAVTKYGYGAQTVVAFDPDVRQYDADAVEKAIDDMSYNNNYTNTAEGFYRGYEQFSVTGSALPANLKVIVLFTDGAPNTFSANFDIDGVDNFASISTTGSAAKGLWGASEMASRISYNIWNDYQNKWVTKSASNNSEDIYRYVNISSDDSYASFPLLGGPRAGNQSYDENTQTSNSHKSKFQQLIRGISRDLPEKMAYAARADDIYIFTLGLGSSLTSSMDINGSNVGTGEDMLYRMANDARMGGANGYDALLYPQLHFQANQTQGLYCYAEDERDLGPCFDKILDFITRLTL</sequence>
<comment type="caution">
    <text evidence="3">The sequence shown here is derived from an EMBL/GenBank/DDBJ whole genome shotgun (WGS) entry which is preliminary data.</text>
</comment>
<dbReference type="InterPro" id="IPR002035">
    <property type="entry name" value="VWF_A"/>
</dbReference>
<proteinExistence type="predicted"/>
<accession>V5FDD3</accession>
<dbReference type="SUPFAM" id="SSF53300">
    <property type="entry name" value="vWA-like"/>
    <property type="match status" value="1"/>
</dbReference>
<protein>
    <recommendedName>
        <fullName evidence="2">VWFA domain-containing protein</fullName>
    </recommendedName>
</protein>
<dbReference type="eggNOG" id="COG4961">
    <property type="taxonomic scope" value="Bacteria"/>
</dbReference>
<dbReference type="Gene3D" id="3.40.50.410">
    <property type="entry name" value="von Willebrand factor, type A domain"/>
    <property type="match status" value="1"/>
</dbReference>
<dbReference type="PROSITE" id="PS50234">
    <property type="entry name" value="VWFA"/>
    <property type="match status" value="1"/>
</dbReference>
<feature type="transmembrane region" description="Helical" evidence="1">
    <location>
        <begin position="15"/>
        <end position="35"/>
    </location>
</feature>
<dbReference type="InterPro" id="IPR036465">
    <property type="entry name" value="vWFA_dom_sf"/>
</dbReference>
<dbReference type="Proteomes" id="UP000017800">
    <property type="component" value="Unassembled WGS sequence"/>
</dbReference>